<dbReference type="EMBL" id="NFZW01000025">
    <property type="protein sequence ID" value="RFA32854.1"/>
    <property type="molecule type" value="Genomic_DNA"/>
</dbReference>
<sequence>MLFLALLVLPASVAAEVVRAYPAAYEVIRYVNEQREVLVSGEVLLQRGRTVRVEQHSPVDTDADIQAARVNLSFTTRPEEGDTGRVWIDSAVELALNKGMRRIGLDNGGNNFIAGENVVRIRFDSSSLQSIGNPAPIEVDHRADGARYQLTLMFVDDGAR</sequence>
<dbReference type="AlphaFoldDB" id="A0A3E0WIT8"/>
<accession>A0A3E0WIT8</accession>
<keyword evidence="2" id="KW-1185">Reference proteome</keyword>
<reference evidence="2" key="1">
    <citation type="submission" date="2017-05" db="EMBL/GenBank/DDBJ databases">
        <authorList>
            <person name="Sharma S."/>
            <person name="Sidhu C."/>
            <person name="Pinnaka A.K."/>
        </authorList>
    </citation>
    <scope>NUCLEOTIDE SEQUENCE [LARGE SCALE GENOMIC DNA]</scope>
    <source>
        <strain evidence="2">AK93</strain>
    </source>
</reference>
<dbReference type="Proteomes" id="UP000256763">
    <property type="component" value="Unassembled WGS sequence"/>
</dbReference>
<proteinExistence type="predicted"/>
<evidence type="ECO:0000313" key="1">
    <source>
        <dbReference type="EMBL" id="RFA32854.1"/>
    </source>
</evidence>
<gene>
    <name evidence="1" type="ORF">CAL65_18845</name>
</gene>
<name>A0A3E0WIT8_9GAMM</name>
<evidence type="ECO:0000313" key="2">
    <source>
        <dbReference type="Proteomes" id="UP000256763"/>
    </source>
</evidence>
<comment type="caution">
    <text evidence="1">The sequence shown here is derived from an EMBL/GenBank/DDBJ whole genome shotgun (WGS) entry which is preliminary data.</text>
</comment>
<organism evidence="1 2">
    <name type="scientific">Alkalilimnicola ehrlichii</name>
    <dbReference type="NCBI Taxonomy" id="351052"/>
    <lineage>
        <taxon>Bacteria</taxon>
        <taxon>Pseudomonadati</taxon>
        <taxon>Pseudomonadota</taxon>
        <taxon>Gammaproteobacteria</taxon>
        <taxon>Chromatiales</taxon>
        <taxon>Ectothiorhodospiraceae</taxon>
        <taxon>Alkalilimnicola</taxon>
    </lineage>
</organism>
<protein>
    <submittedName>
        <fullName evidence="1">Uncharacterized protein</fullName>
    </submittedName>
</protein>